<organismHost>
    <name type="scientific">Loxodonta africana</name>
    <name type="common">African elephant</name>
    <dbReference type="NCBI Taxonomy" id="9785"/>
</organismHost>
<organismHost>
    <name type="scientific">Bos taurus</name>
    <name type="common">Bovine</name>
    <dbReference type="NCBI Taxonomy" id="9913"/>
</organismHost>
<organismHost>
    <name type="scientific">Apodemus sylvaticus</name>
    <name type="common">European woodmouse</name>
    <dbReference type="NCBI Taxonomy" id="10129"/>
</organismHost>
<dbReference type="Proteomes" id="UP000126894">
    <property type="component" value="Segment"/>
</dbReference>
<reference evidence="1 2" key="1">
    <citation type="submission" date="2013-03" db="EMBL/GenBank/DDBJ databases">
        <title>Genome-wide comparison of cowpoxviruses reveals a new clade related to Variola virus.</title>
        <authorList>
            <person name="Dabrowski P.W."/>
            <person name="Radonic A."/>
            <person name="Kurth A."/>
            <person name="Nitsche A."/>
        </authorList>
    </citation>
    <scope>NUCLEOTIDE SEQUENCE [LARGE SCALE GENOMIC DNA]</scope>
    <source>
        <strain evidence="1">HumLue09/1</strain>
    </source>
</reference>
<evidence type="ECO:0000313" key="2">
    <source>
        <dbReference type="Proteomes" id="UP000126894"/>
    </source>
</evidence>
<accession>U5TAR0</accession>
<dbReference type="EMBL" id="KC813494">
    <property type="protein sequence ID" value="AGY97886.1"/>
    <property type="molecule type" value="Genomic_DNA"/>
</dbReference>
<sequence>MDIKIDISISGDKFTVTTRRENEERKNY</sequence>
<protein>
    <submittedName>
        <fullName evidence="1">CPXV190 protein</fullName>
    </submittedName>
</protein>
<organism evidence="1 2">
    <name type="scientific">Cowpox virus</name>
    <name type="common">CPV</name>
    <dbReference type="NCBI Taxonomy" id="10243"/>
    <lineage>
        <taxon>Viruses</taxon>
        <taxon>Varidnaviria</taxon>
        <taxon>Bamfordvirae</taxon>
        <taxon>Nucleocytoviricota</taxon>
        <taxon>Pokkesviricetes</taxon>
        <taxon>Chitovirales</taxon>
        <taxon>Poxviridae</taxon>
        <taxon>Chordopoxvirinae</taxon>
        <taxon>Orthopoxvirus</taxon>
        <taxon>Orthopoxvirus cowpox</taxon>
    </lineage>
</organism>
<organismHost>
    <name type="scientific">Mus musculus</name>
    <name type="common">Mouse</name>
    <dbReference type="NCBI Taxonomy" id="10090"/>
</organismHost>
<organismHost>
    <name type="scientific">Myodes glareolus</name>
    <name type="common">Bank vole</name>
    <name type="synonym">Clethrionomys glareolus</name>
    <dbReference type="NCBI Taxonomy" id="447135"/>
</organismHost>
<organismHost>
    <name type="scientific">Felis catus</name>
    <name type="common">Cat</name>
    <name type="synonym">Felis silvestris catus</name>
    <dbReference type="NCBI Taxonomy" id="9685"/>
</organismHost>
<organismHost>
    <name type="scientific">Homo sapiens</name>
    <name type="common">Human</name>
    <dbReference type="NCBI Taxonomy" id="9606"/>
</organismHost>
<proteinExistence type="predicted"/>
<organismHost>
    <name type="scientific">Microtus agrestis</name>
    <name type="common">Short-tailed field vole</name>
    <dbReference type="NCBI Taxonomy" id="29092"/>
</organismHost>
<gene>
    <name evidence="1" type="primary">CPXV190</name>
</gene>
<name>U5TAR0_COWPX</name>
<evidence type="ECO:0000313" key="1">
    <source>
        <dbReference type="EMBL" id="AGY97886.1"/>
    </source>
</evidence>